<organism evidence="1 2">
    <name type="scientific">Saccharothrix ecbatanensis</name>
    <dbReference type="NCBI Taxonomy" id="1105145"/>
    <lineage>
        <taxon>Bacteria</taxon>
        <taxon>Bacillati</taxon>
        <taxon>Actinomycetota</taxon>
        <taxon>Actinomycetes</taxon>
        <taxon>Pseudonocardiales</taxon>
        <taxon>Pseudonocardiaceae</taxon>
        <taxon>Saccharothrix</taxon>
    </lineage>
</organism>
<name>A0A7W9HTT2_9PSEU</name>
<accession>A0A7W9HTT2</accession>
<evidence type="ECO:0000313" key="2">
    <source>
        <dbReference type="Proteomes" id="UP000552097"/>
    </source>
</evidence>
<dbReference type="EMBL" id="JACHMO010000001">
    <property type="protein sequence ID" value="MBB5808324.1"/>
    <property type="molecule type" value="Genomic_DNA"/>
</dbReference>
<dbReference type="Proteomes" id="UP000552097">
    <property type="component" value="Unassembled WGS sequence"/>
</dbReference>
<reference evidence="1 2" key="1">
    <citation type="submission" date="2020-08" db="EMBL/GenBank/DDBJ databases">
        <title>Sequencing the genomes of 1000 actinobacteria strains.</title>
        <authorList>
            <person name="Klenk H.-P."/>
        </authorList>
    </citation>
    <scope>NUCLEOTIDE SEQUENCE [LARGE SCALE GENOMIC DNA]</scope>
    <source>
        <strain evidence="1 2">DSM 45486</strain>
    </source>
</reference>
<comment type="caution">
    <text evidence="1">The sequence shown here is derived from an EMBL/GenBank/DDBJ whole genome shotgun (WGS) entry which is preliminary data.</text>
</comment>
<protein>
    <submittedName>
        <fullName evidence="1">Uncharacterized protein</fullName>
    </submittedName>
</protein>
<dbReference type="AlphaFoldDB" id="A0A7W9HTT2"/>
<proteinExistence type="predicted"/>
<sequence length="161" mass="17325">MPNSSADLGHGQPRRRVDISCQVRGQSVTNTRGFTSDLWDYVPELRGYLADAYMATGYDYRIPGVPDCGTQTGRLVPVSQFHGRPNQGEDCGPAGVVSALLAAGRTPRSWNSSRPVDAINRARADAYLVLDPASQAIVYRASASTLSAFFNHDLGRAGVLL</sequence>
<gene>
    <name evidence="1" type="ORF">F4560_008092</name>
</gene>
<dbReference type="RefSeq" id="WP_246477944.1">
    <property type="nucleotide sequence ID" value="NZ_JACHMO010000001.1"/>
</dbReference>
<keyword evidence="2" id="KW-1185">Reference proteome</keyword>
<evidence type="ECO:0000313" key="1">
    <source>
        <dbReference type="EMBL" id="MBB5808324.1"/>
    </source>
</evidence>